<dbReference type="EMBL" id="CP088156">
    <property type="protein sequence ID" value="UFZ02344.1"/>
    <property type="molecule type" value="Genomic_DNA"/>
</dbReference>
<protein>
    <submittedName>
        <fullName evidence="2">Uncharacterized protein</fullName>
    </submittedName>
</protein>
<evidence type="ECO:0000256" key="1">
    <source>
        <dbReference type="SAM" id="Phobius"/>
    </source>
</evidence>
<accession>A0ABY3R5E2</accession>
<feature type="transmembrane region" description="Helical" evidence="1">
    <location>
        <begin position="207"/>
        <end position="228"/>
    </location>
</feature>
<evidence type="ECO:0000313" key="2">
    <source>
        <dbReference type="EMBL" id="UFZ02344.1"/>
    </source>
</evidence>
<dbReference type="Proteomes" id="UP001431010">
    <property type="component" value="Chromosome"/>
</dbReference>
<name>A0ABY3R5E2_9BRAD</name>
<keyword evidence="1" id="KW-0812">Transmembrane</keyword>
<dbReference type="RefSeq" id="WP_231318134.1">
    <property type="nucleotide sequence ID" value="NZ_CP088156.1"/>
</dbReference>
<organism evidence="2 3">
    <name type="scientific">Bradyrhizobium ontarionense</name>
    <dbReference type="NCBI Taxonomy" id="2898149"/>
    <lineage>
        <taxon>Bacteria</taxon>
        <taxon>Pseudomonadati</taxon>
        <taxon>Pseudomonadota</taxon>
        <taxon>Alphaproteobacteria</taxon>
        <taxon>Hyphomicrobiales</taxon>
        <taxon>Nitrobacteraceae</taxon>
        <taxon>Bradyrhizobium</taxon>
    </lineage>
</organism>
<proteinExistence type="predicted"/>
<evidence type="ECO:0000313" key="3">
    <source>
        <dbReference type="Proteomes" id="UP001431010"/>
    </source>
</evidence>
<feature type="transmembrane region" description="Helical" evidence="1">
    <location>
        <begin position="176"/>
        <end position="195"/>
    </location>
</feature>
<reference evidence="2" key="1">
    <citation type="journal article" date="2024" name="Antonie Van Leeuwenhoek">
        <title>Bradyrhizobium ontarionense sp. nov., a novel bacterial symbiont isolated from Aeschynomene indica (Indian jointvetch), harbours photosynthesis, nitrogen fixation and nitrous oxide (N2O) reductase genes.</title>
        <authorList>
            <person name="Bromfield E.S.P."/>
            <person name="Cloutier S."/>
        </authorList>
    </citation>
    <scope>NUCLEOTIDE SEQUENCE</scope>
    <source>
        <strain evidence="2">A19</strain>
    </source>
</reference>
<keyword evidence="1" id="KW-1133">Transmembrane helix</keyword>
<feature type="transmembrane region" description="Helical" evidence="1">
    <location>
        <begin position="131"/>
        <end position="156"/>
    </location>
</feature>
<sequence length="238" mass="25444">MSIVEILPVACTLSSGETRDRLTSIAKLNKDALLDHRREDLVLRLTYAPEARSRVREMVRGEQTCCAFLRFDLVDSARDIRLTITAPEDARGAADELFAAFLVNAPASPASGPSCACSTAKPAKEPPGARAAGATAMTLSTSAVACGACCVLPFALPASVLAGTGSVLATLVHMQWWITVLAVLSVTGAWGWLAWQMRRTGRKPTTMTLVMMTASTVLMTASLMWPLIEKPLIRALRA</sequence>
<gene>
    <name evidence="2" type="ORF">LQG66_23990</name>
</gene>
<keyword evidence="1" id="KW-0472">Membrane</keyword>
<keyword evidence="3" id="KW-1185">Reference proteome</keyword>